<keyword evidence="4" id="KW-1003">Cell membrane</keyword>
<dbReference type="FunFam" id="1.20.1280.290:FF:000003">
    <property type="entry name" value="Bidirectional sugar transporter SWEET"/>
    <property type="match status" value="1"/>
</dbReference>
<keyword evidence="6 10" id="KW-0812">Transmembrane</keyword>
<dbReference type="PANTHER" id="PTHR10791:SF134">
    <property type="entry name" value="BIDIRECTIONAL SUGAR TRANSPORTER SWEET9"/>
    <property type="match status" value="1"/>
</dbReference>
<keyword evidence="7" id="KW-0677">Repeat</keyword>
<feature type="transmembrane region" description="Helical" evidence="10">
    <location>
        <begin position="6"/>
        <end position="26"/>
    </location>
</feature>
<accession>A0ABD3JJV6</accession>
<feature type="transmembrane region" description="Helical" evidence="10">
    <location>
        <begin position="38"/>
        <end position="56"/>
    </location>
</feature>
<gene>
    <name evidence="11" type="ORF">ACJRO7_033013</name>
</gene>
<evidence type="ECO:0000256" key="6">
    <source>
        <dbReference type="ARBA" id="ARBA00022692"/>
    </source>
</evidence>
<evidence type="ECO:0000313" key="12">
    <source>
        <dbReference type="Proteomes" id="UP001634007"/>
    </source>
</evidence>
<dbReference type="GO" id="GO:0005886">
    <property type="term" value="C:plasma membrane"/>
    <property type="evidence" value="ECO:0007669"/>
    <property type="project" value="UniProtKB-SubCell"/>
</dbReference>
<evidence type="ECO:0008006" key="13">
    <source>
        <dbReference type="Google" id="ProtNLM"/>
    </source>
</evidence>
<evidence type="ECO:0000256" key="1">
    <source>
        <dbReference type="ARBA" id="ARBA00004651"/>
    </source>
</evidence>
<dbReference type="Gene3D" id="1.20.1280.290">
    <property type="match status" value="2"/>
</dbReference>
<feature type="transmembrane region" description="Helical" evidence="10">
    <location>
        <begin position="62"/>
        <end position="84"/>
    </location>
</feature>
<feature type="transmembrane region" description="Helical" evidence="10">
    <location>
        <begin position="182"/>
        <end position="203"/>
    </location>
</feature>
<name>A0ABD3JJV6_EUCGL</name>
<dbReference type="EMBL" id="JBJKBG010000008">
    <property type="protein sequence ID" value="KAL3728356.1"/>
    <property type="molecule type" value="Genomic_DNA"/>
</dbReference>
<evidence type="ECO:0000313" key="11">
    <source>
        <dbReference type="EMBL" id="KAL3728356.1"/>
    </source>
</evidence>
<keyword evidence="12" id="KW-1185">Reference proteome</keyword>
<evidence type="ECO:0000256" key="8">
    <source>
        <dbReference type="ARBA" id="ARBA00022989"/>
    </source>
</evidence>
<reference evidence="11 12" key="1">
    <citation type="submission" date="2024-11" db="EMBL/GenBank/DDBJ databases">
        <title>Chromosome-level genome assembly of Eucalyptus globulus Labill. provides insights into its genome evolution.</title>
        <authorList>
            <person name="Li X."/>
        </authorList>
    </citation>
    <scope>NUCLEOTIDE SEQUENCE [LARGE SCALE GENOMIC DNA]</scope>
    <source>
        <strain evidence="11">CL2024</strain>
        <tissue evidence="11">Fresh tender leaves</tissue>
    </source>
</reference>
<evidence type="ECO:0000256" key="3">
    <source>
        <dbReference type="ARBA" id="ARBA00022448"/>
    </source>
</evidence>
<dbReference type="Pfam" id="PF03083">
    <property type="entry name" value="MtN3_slv"/>
    <property type="match status" value="2"/>
</dbReference>
<keyword evidence="8 10" id="KW-1133">Transmembrane helix</keyword>
<protein>
    <recommendedName>
        <fullName evidence="13">Bidirectional sugar transporter SWEET</fullName>
    </recommendedName>
</protein>
<keyword evidence="5" id="KW-0762">Sugar transport</keyword>
<evidence type="ECO:0000256" key="10">
    <source>
        <dbReference type="SAM" id="Phobius"/>
    </source>
</evidence>
<proteinExistence type="inferred from homology"/>
<keyword evidence="3" id="KW-0813">Transport</keyword>
<dbReference type="InterPro" id="IPR004316">
    <property type="entry name" value="SWEET_rpt"/>
</dbReference>
<keyword evidence="9 10" id="KW-0472">Membrane</keyword>
<evidence type="ECO:0000256" key="7">
    <source>
        <dbReference type="ARBA" id="ARBA00022737"/>
    </source>
</evidence>
<feature type="transmembrane region" description="Helical" evidence="10">
    <location>
        <begin position="96"/>
        <end position="114"/>
    </location>
</feature>
<evidence type="ECO:0000256" key="5">
    <source>
        <dbReference type="ARBA" id="ARBA00022597"/>
    </source>
</evidence>
<comment type="caution">
    <text evidence="11">The sequence shown here is derived from an EMBL/GenBank/DDBJ whole genome shotgun (WGS) entry which is preliminary data.</text>
</comment>
<comment type="similarity">
    <text evidence="2">Belongs to the SWEET sugar transporter family.</text>
</comment>
<comment type="subcellular location">
    <subcellularLocation>
        <location evidence="1">Cell membrane</location>
        <topology evidence="1">Multi-pass membrane protein</topology>
    </subcellularLocation>
</comment>
<dbReference type="AlphaFoldDB" id="A0ABD3JJV6"/>
<sequence>MNKKSLIRNIFSSIVFLAPIKTFYKIYKEKSSDGYQSIPYVVTLLSASLQLYYGVLKANATMTIIISAGGVVIELAYLVLFSIYASTEEKIYTAKLMLFDIGGFGGTMALTLLLLKGQHRVNVVGWIYATFSLVAFAVPLSIMWRVIKTRSVEFMPFTTSLLVTLSAITWFFYGLVVKDLKIAVPNAVGLLVGLAQIILYMIYKYGNKKMEETNERNNP</sequence>
<evidence type="ECO:0000256" key="2">
    <source>
        <dbReference type="ARBA" id="ARBA00007809"/>
    </source>
</evidence>
<evidence type="ECO:0000256" key="4">
    <source>
        <dbReference type="ARBA" id="ARBA00022475"/>
    </source>
</evidence>
<feature type="transmembrane region" description="Helical" evidence="10">
    <location>
        <begin position="154"/>
        <end position="176"/>
    </location>
</feature>
<organism evidence="11 12">
    <name type="scientific">Eucalyptus globulus</name>
    <name type="common">Tasmanian blue gum</name>
    <dbReference type="NCBI Taxonomy" id="34317"/>
    <lineage>
        <taxon>Eukaryota</taxon>
        <taxon>Viridiplantae</taxon>
        <taxon>Streptophyta</taxon>
        <taxon>Embryophyta</taxon>
        <taxon>Tracheophyta</taxon>
        <taxon>Spermatophyta</taxon>
        <taxon>Magnoliopsida</taxon>
        <taxon>eudicotyledons</taxon>
        <taxon>Gunneridae</taxon>
        <taxon>Pentapetalae</taxon>
        <taxon>rosids</taxon>
        <taxon>malvids</taxon>
        <taxon>Myrtales</taxon>
        <taxon>Myrtaceae</taxon>
        <taxon>Myrtoideae</taxon>
        <taxon>Eucalypteae</taxon>
        <taxon>Eucalyptus</taxon>
    </lineage>
</organism>
<dbReference type="InterPro" id="IPR047664">
    <property type="entry name" value="SWEET"/>
</dbReference>
<evidence type="ECO:0000256" key="9">
    <source>
        <dbReference type="ARBA" id="ARBA00023136"/>
    </source>
</evidence>
<dbReference type="PANTHER" id="PTHR10791">
    <property type="entry name" value="RAG1-ACTIVATING PROTEIN 1"/>
    <property type="match status" value="1"/>
</dbReference>
<dbReference type="Proteomes" id="UP001634007">
    <property type="component" value="Unassembled WGS sequence"/>
</dbReference>
<feature type="transmembrane region" description="Helical" evidence="10">
    <location>
        <begin position="126"/>
        <end position="147"/>
    </location>
</feature>